<gene>
    <name evidence="2" type="ORF">Y5W_00732</name>
</gene>
<sequence length="54" mass="5724">MAFFDGLIALIVLGLVLMGIGFGARQSAWGLTLLALGTICMLATIGYKVYMTVQ</sequence>
<keyword evidence="1" id="KW-0472">Membrane</keyword>
<dbReference type="EMBL" id="ARXX01000007">
    <property type="protein sequence ID" value="MBF5055438.1"/>
    <property type="molecule type" value="Genomic_DNA"/>
</dbReference>
<dbReference type="Proteomes" id="UP000662703">
    <property type="component" value="Unassembled WGS sequence"/>
</dbReference>
<keyword evidence="1" id="KW-0812">Transmembrane</keyword>
<dbReference type="RefSeq" id="WP_161385772.1">
    <property type="nucleotide sequence ID" value="NZ_ARXX01000007.1"/>
</dbReference>
<reference evidence="2 3" key="1">
    <citation type="submission" date="2012-09" db="EMBL/GenBank/DDBJ databases">
        <title>Genome Sequence of alkane-degrading Bacterium Alcanivorax sp. 521-1.</title>
        <authorList>
            <person name="Lai Q."/>
            <person name="Shao Z."/>
        </authorList>
    </citation>
    <scope>NUCLEOTIDE SEQUENCE [LARGE SCALE GENOMIC DNA]</scope>
    <source>
        <strain evidence="2 3">521-1</strain>
    </source>
</reference>
<name>A0ABS0AMT7_9GAMM</name>
<feature type="transmembrane region" description="Helical" evidence="1">
    <location>
        <begin position="6"/>
        <end position="24"/>
    </location>
</feature>
<evidence type="ECO:0000313" key="2">
    <source>
        <dbReference type="EMBL" id="MBF5055438.1"/>
    </source>
</evidence>
<feature type="transmembrane region" description="Helical" evidence="1">
    <location>
        <begin position="31"/>
        <end position="50"/>
    </location>
</feature>
<evidence type="ECO:0000256" key="1">
    <source>
        <dbReference type="SAM" id="Phobius"/>
    </source>
</evidence>
<keyword evidence="3" id="KW-1185">Reference proteome</keyword>
<protein>
    <submittedName>
        <fullName evidence="2">Uncharacterized protein</fullName>
    </submittedName>
</protein>
<evidence type="ECO:0000313" key="3">
    <source>
        <dbReference type="Proteomes" id="UP000662703"/>
    </source>
</evidence>
<proteinExistence type="predicted"/>
<comment type="caution">
    <text evidence="2">The sequence shown here is derived from an EMBL/GenBank/DDBJ whole genome shotgun (WGS) entry which is preliminary data.</text>
</comment>
<keyword evidence="1" id="KW-1133">Transmembrane helix</keyword>
<accession>A0ABS0AMT7</accession>
<organism evidence="2 3">
    <name type="scientific">Alloalcanivorax profundimaris</name>
    <dbReference type="NCBI Taxonomy" id="2735259"/>
    <lineage>
        <taxon>Bacteria</taxon>
        <taxon>Pseudomonadati</taxon>
        <taxon>Pseudomonadota</taxon>
        <taxon>Gammaproteobacteria</taxon>
        <taxon>Oceanospirillales</taxon>
        <taxon>Alcanivoracaceae</taxon>
        <taxon>Alloalcanivorax</taxon>
    </lineage>
</organism>